<evidence type="ECO:0000313" key="3">
    <source>
        <dbReference type="Proteomes" id="UP000288789"/>
    </source>
</evidence>
<accession>A0A443YXQ8</accession>
<keyword evidence="3" id="KW-1185">Reference proteome</keyword>
<dbReference type="Proteomes" id="UP000288789">
    <property type="component" value="Unassembled WGS sequence"/>
</dbReference>
<keyword evidence="1" id="KW-0812">Transmembrane</keyword>
<dbReference type="OrthoDB" id="6237642at2"/>
<comment type="caution">
    <text evidence="2">The sequence shown here is derived from an EMBL/GenBank/DDBJ whole genome shotgun (WGS) entry which is preliminary data.</text>
</comment>
<name>A0A443YXQ8_9GAMM</name>
<dbReference type="EMBL" id="RSFE01000011">
    <property type="protein sequence ID" value="RWU08751.1"/>
    <property type="molecule type" value="Genomic_DNA"/>
</dbReference>
<evidence type="ECO:0000256" key="1">
    <source>
        <dbReference type="SAM" id="Phobius"/>
    </source>
</evidence>
<keyword evidence="1" id="KW-1133">Transmembrane helix</keyword>
<proteinExistence type="predicted"/>
<feature type="transmembrane region" description="Helical" evidence="1">
    <location>
        <begin position="6"/>
        <end position="27"/>
    </location>
</feature>
<organism evidence="2 3">
    <name type="scientific">Pseudidiomarina gelatinasegens</name>
    <dbReference type="NCBI Taxonomy" id="2487740"/>
    <lineage>
        <taxon>Bacteria</taxon>
        <taxon>Pseudomonadati</taxon>
        <taxon>Pseudomonadota</taxon>
        <taxon>Gammaproteobacteria</taxon>
        <taxon>Alteromonadales</taxon>
        <taxon>Idiomarinaceae</taxon>
        <taxon>Pseudidiomarina</taxon>
    </lineage>
</organism>
<evidence type="ECO:0000313" key="2">
    <source>
        <dbReference type="EMBL" id="RWU08751.1"/>
    </source>
</evidence>
<protein>
    <submittedName>
        <fullName evidence="2">Uncharacterized protein</fullName>
    </submittedName>
</protein>
<sequence length="177" mass="19749">MNKHHGQAIIELVMALGVMSVILSFALGKLNESMIAQHGHLNKLRAEIFQPIPQLQWQHKPNDEFSQRVKPVADALNAVVQFDLPMNNVIQVHAENSPYKLARLSHGWQAESSVQLTQRPAQLTASYHLKNMGFNAVFDGIGHLPIAKELRNKSLVLGKVDAEITPFELRCLDASCQ</sequence>
<dbReference type="AlphaFoldDB" id="A0A443YXQ8"/>
<keyword evidence="1" id="KW-0472">Membrane</keyword>
<reference evidence="2 3" key="1">
    <citation type="submission" date="2018-12" db="EMBL/GenBank/DDBJ databases">
        <authorList>
            <person name="Li A."/>
            <person name="Zhang M."/>
            <person name="Zhu H."/>
        </authorList>
    </citation>
    <scope>NUCLEOTIDE SEQUENCE [LARGE SCALE GENOMIC DNA]</scope>
    <source>
        <strain evidence="2 3">R04H25</strain>
    </source>
</reference>
<gene>
    <name evidence="2" type="ORF">EGC76_11170</name>
</gene>
<dbReference type="RefSeq" id="WP_128353090.1">
    <property type="nucleotide sequence ID" value="NZ_CAXBCQ010000026.1"/>
</dbReference>